<dbReference type="GO" id="GO:0008233">
    <property type="term" value="F:peptidase activity"/>
    <property type="evidence" value="ECO:0007669"/>
    <property type="project" value="UniProtKB-KW"/>
</dbReference>
<gene>
    <name evidence="5" type="ordered locus">Rvan_3295</name>
</gene>
<dbReference type="eggNOG" id="COG0624">
    <property type="taxonomic scope" value="Bacteria"/>
</dbReference>
<evidence type="ECO:0000313" key="5">
    <source>
        <dbReference type="EMBL" id="ADP72482.1"/>
    </source>
</evidence>
<keyword evidence="6" id="KW-1185">Reference proteome</keyword>
<dbReference type="AlphaFoldDB" id="E3I295"/>
<proteinExistence type="predicted"/>
<evidence type="ECO:0000256" key="3">
    <source>
        <dbReference type="ARBA" id="ARBA00022801"/>
    </source>
</evidence>
<dbReference type="Pfam" id="PF07687">
    <property type="entry name" value="M20_dimer"/>
    <property type="match status" value="1"/>
</dbReference>
<dbReference type="PANTHER" id="PTHR43270:SF12">
    <property type="entry name" value="SUCCINYL-DIAMINOPIMELATE DESUCCINYLASE"/>
    <property type="match status" value="1"/>
</dbReference>
<dbReference type="GO" id="GO:0006508">
    <property type="term" value="P:proteolysis"/>
    <property type="evidence" value="ECO:0007669"/>
    <property type="project" value="UniProtKB-KW"/>
</dbReference>
<dbReference type="GO" id="GO:0046872">
    <property type="term" value="F:metal ion binding"/>
    <property type="evidence" value="ECO:0007669"/>
    <property type="project" value="UniProtKB-KW"/>
</dbReference>
<dbReference type="Gene3D" id="3.30.70.360">
    <property type="match status" value="1"/>
</dbReference>
<keyword evidence="3" id="KW-0378">Hydrolase</keyword>
<dbReference type="NCBIfam" id="NF006579">
    <property type="entry name" value="PRK09104.1"/>
    <property type="match status" value="1"/>
</dbReference>
<reference evidence="6" key="1">
    <citation type="journal article" date="2011" name="J. Bacteriol.">
        <title>Genome sequences of eight morphologically diverse alphaproteobacteria.</title>
        <authorList>
            <consortium name="US DOE Joint Genome Institute"/>
            <person name="Brown P.J."/>
            <person name="Kysela D.T."/>
            <person name="Buechlein A."/>
            <person name="Hemmerich C."/>
            <person name="Brun Y.V."/>
        </authorList>
    </citation>
    <scope>NUCLEOTIDE SEQUENCE [LARGE SCALE GENOMIC DNA]</scope>
    <source>
        <strain evidence="6">ATCC 17100 / ATH 3.1.1 / DSM 162 / LMG 4299</strain>
    </source>
</reference>
<evidence type="ECO:0000256" key="2">
    <source>
        <dbReference type="ARBA" id="ARBA00022723"/>
    </source>
</evidence>
<dbReference type="SUPFAM" id="SSF53187">
    <property type="entry name" value="Zn-dependent exopeptidases"/>
    <property type="match status" value="1"/>
</dbReference>
<evidence type="ECO:0000313" key="6">
    <source>
        <dbReference type="Proteomes" id="UP000001399"/>
    </source>
</evidence>
<dbReference type="NCBIfam" id="NF005914">
    <property type="entry name" value="PRK07907.1"/>
    <property type="match status" value="1"/>
</dbReference>
<evidence type="ECO:0000256" key="1">
    <source>
        <dbReference type="ARBA" id="ARBA00022670"/>
    </source>
</evidence>
<dbReference type="InterPro" id="IPR011650">
    <property type="entry name" value="Peptidase_M20_dimer"/>
</dbReference>
<dbReference type="Gene3D" id="3.40.630.10">
    <property type="entry name" value="Zn peptidases"/>
    <property type="match status" value="1"/>
</dbReference>
<dbReference type="NCBIfam" id="NF006053">
    <property type="entry name" value="PRK08201.1"/>
    <property type="match status" value="1"/>
</dbReference>
<accession>E3I295</accession>
<protein>
    <submittedName>
        <fullName evidence="5">Peptidase M20</fullName>
    </submittedName>
</protein>
<dbReference type="InterPro" id="IPR002933">
    <property type="entry name" value="Peptidase_M20"/>
</dbReference>
<dbReference type="KEGG" id="rva:Rvan_3295"/>
<dbReference type="InterPro" id="IPR051458">
    <property type="entry name" value="Cyt/Met_Dipeptidase"/>
</dbReference>
<keyword evidence="2" id="KW-0479">Metal-binding</keyword>
<keyword evidence="1" id="KW-0645">Protease</keyword>
<dbReference type="STRING" id="648757.Rvan_3295"/>
<evidence type="ECO:0000259" key="4">
    <source>
        <dbReference type="Pfam" id="PF07687"/>
    </source>
</evidence>
<sequence>MFRRGLLAPATRRMRLAAAMLTAALAAWLSLGIGAETSPQMSASSRAGVSVAENAAAATIAATNREREAKVPTTFDVQPVLARVEADFDNAVGRYLDFLRIPSISTDPGYAKDVRRAGEWLAAEFRALGFEATLHDTPGHPILVAHHAGASAAAPHLLYYGHYDVQPVEPLEEWTSPPFEPAIVDGPHGKRVVARGAVDDKGQVVTILEALRAWKTVHGALPAEVTVLLEGEEESGSVSLPGFLAAHAEMLRRADAVLISDTNAWDIDTPAITYRLRGNVYVEITLDGPSHDLHSGLYGGAVVNPINALTEVLGQLHDANGRVQLPGFYDGVADLSEAERREWAALPFDEKGFLGEIGLTQSTGEAGFTTLERIWARPTADINGIWGGYTGEGSKTVIAARASVKVSFRTVPNQNPQKILDGLKAFLDARTPPDSKWTIRQFGASEGILVPADGPYMQAARAGLQDVFGKPAAMVGGGGSIPVVGLLQKGLGLDSILVGFGLSDDRIHSPNEKFELKCLKNGILSHAAILGRIAEIRKN</sequence>
<name>E3I295_RHOVT</name>
<organism evidence="5 6">
    <name type="scientific">Rhodomicrobium vannielii (strain ATCC 17100 / DSM 162 / LMG 4299 / NCIMB 10020 / ATH 3.1.1)</name>
    <dbReference type="NCBI Taxonomy" id="648757"/>
    <lineage>
        <taxon>Bacteria</taxon>
        <taxon>Pseudomonadati</taxon>
        <taxon>Pseudomonadota</taxon>
        <taxon>Alphaproteobacteria</taxon>
        <taxon>Hyphomicrobiales</taxon>
        <taxon>Hyphomicrobiaceae</taxon>
        <taxon>Rhodomicrobium</taxon>
    </lineage>
</organism>
<dbReference type="Pfam" id="PF01546">
    <property type="entry name" value="Peptidase_M20"/>
    <property type="match status" value="1"/>
</dbReference>
<dbReference type="Proteomes" id="UP000001399">
    <property type="component" value="Chromosome"/>
</dbReference>
<dbReference type="PANTHER" id="PTHR43270">
    <property type="entry name" value="BETA-ALA-HIS DIPEPTIDASE"/>
    <property type="match status" value="1"/>
</dbReference>
<feature type="domain" description="Peptidase M20 dimerisation" evidence="4">
    <location>
        <begin position="276"/>
        <end position="434"/>
    </location>
</feature>
<dbReference type="EMBL" id="CP002292">
    <property type="protein sequence ID" value="ADP72482.1"/>
    <property type="molecule type" value="Genomic_DNA"/>
</dbReference>
<dbReference type="HOGENOM" id="CLU_029469_2_1_5"/>